<feature type="chain" id="PRO_5040874454" evidence="1">
    <location>
        <begin position="19"/>
        <end position="158"/>
    </location>
</feature>
<dbReference type="Proteomes" id="UP000683417">
    <property type="component" value="Unassembled WGS sequence"/>
</dbReference>
<dbReference type="EMBL" id="CAJHIT010000005">
    <property type="protein sequence ID" value="CAD6501345.1"/>
    <property type="molecule type" value="Genomic_DNA"/>
</dbReference>
<name>A0A9W4D4U5_BLUGR</name>
<gene>
    <name evidence="2" type="ORF">BGTH12_LOCUS2703</name>
</gene>
<evidence type="ECO:0000256" key="1">
    <source>
        <dbReference type="SAM" id="SignalP"/>
    </source>
</evidence>
<sequence>MQLTYIIPLLLFAVGSLALTNTQVENDDDISQFNCANQIFSEEEVLKFFNAAERELALTQASDKPRMPLLEPYDPNPSSRRRKPVYYSFIAFRLRNTKVPKHVIIDNNADYIGMSWGFKAEHVCLRREVTPQNRDRPWDSKQQAKLWDAYKLRHRNRL</sequence>
<dbReference type="AlphaFoldDB" id="A0A9W4D4U5"/>
<feature type="signal peptide" evidence="1">
    <location>
        <begin position="1"/>
        <end position="18"/>
    </location>
</feature>
<reference evidence="2" key="1">
    <citation type="submission" date="2020-10" db="EMBL/GenBank/DDBJ databases">
        <authorList>
            <person name="Muller C M."/>
        </authorList>
    </citation>
    <scope>NUCLEOTIDE SEQUENCE</scope>
    <source>
        <strain evidence="2">THUN-12</strain>
    </source>
</reference>
<comment type="caution">
    <text evidence="2">The sequence shown here is derived from an EMBL/GenBank/DDBJ whole genome shotgun (WGS) entry which is preliminary data.</text>
</comment>
<protein>
    <submittedName>
        <fullName evidence="2">BgTH12-01597</fullName>
    </submittedName>
</protein>
<proteinExistence type="predicted"/>
<organism evidence="2 3">
    <name type="scientific">Blumeria graminis f. sp. triticale</name>
    <dbReference type="NCBI Taxonomy" id="1689686"/>
    <lineage>
        <taxon>Eukaryota</taxon>
        <taxon>Fungi</taxon>
        <taxon>Dikarya</taxon>
        <taxon>Ascomycota</taxon>
        <taxon>Pezizomycotina</taxon>
        <taxon>Leotiomycetes</taxon>
        <taxon>Erysiphales</taxon>
        <taxon>Erysiphaceae</taxon>
        <taxon>Blumeria</taxon>
    </lineage>
</organism>
<evidence type="ECO:0000313" key="3">
    <source>
        <dbReference type="Proteomes" id="UP000683417"/>
    </source>
</evidence>
<keyword evidence="1" id="KW-0732">Signal</keyword>
<accession>A0A9W4D4U5</accession>
<evidence type="ECO:0000313" key="2">
    <source>
        <dbReference type="EMBL" id="CAD6501345.1"/>
    </source>
</evidence>